<evidence type="ECO:0000313" key="3">
    <source>
        <dbReference type="Proteomes" id="UP001216139"/>
    </source>
</evidence>
<accession>A0ABY7TFQ3</accession>
<gene>
    <name evidence="2" type="ORF">PQO05_11495</name>
</gene>
<dbReference type="Gene3D" id="1.10.260.40">
    <property type="entry name" value="lambda repressor-like DNA-binding domains"/>
    <property type="match status" value="1"/>
</dbReference>
<reference evidence="2 3" key="1">
    <citation type="submission" date="2023-02" db="EMBL/GenBank/DDBJ databases">
        <title>Genome sequence of Mucilaginibacter jinjuensis strain KACC 16571.</title>
        <authorList>
            <person name="Kim S."/>
            <person name="Heo J."/>
            <person name="Kwon S.-W."/>
        </authorList>
    </citation>
    <scope>NUCLEOTIDE SEQUENCE [LARGE SCALE GENOMIC DNA]</scope>
    <source>
        <strain evidence="2 3">KACC 16571</strain>
    </source>
</reference>
<sequence>MNAAQNIIEKFGGQTELAQLIGKGQSTIAHWAKTGLIPAKWRTHLLSLAEQKGIDLTSEDFDLLPDDFPNVNSNLPKATHYGDLPLNGITLSAAVVDGKRLLSERSLANAFGIKGGGAYWSRKKIDSTAILPEYLSAKYLKPFINSELEQRLNNAVEYISLSGVKSRGIEATVLSDICDVYITAKKFFDSKGMEVENLSSVADNAYGLLKSFAKVGIIALVDEATGYEKEREKNELQAFLKKFFAEEKGKLISLYPDDFFEAVFKMKGYSWKGINNGRKPQWIGHVINNVVYKRIAPMVLNVLREKNPVINKRGYRRSKHTQWIDAEYGHNKLKEHLTFVTLLAKASGYNWDVFLSLLDKSLPKFNNDGSQTLEIDFPSNK</sequence>
<dbReference type="Pfam" id="PF10546">
    <property type="entry name" value="P63C"/>
    <property type="match status" value="1"/>
</dbReference>
<protein>
    <submittedName>
        <fullName evidence="2">P63C domain-containing protein</fullName>
    </submittedName>
</protein>
<dbReference type="Proteomes" id="UP001216139">
    <property type="component" value="Chromosome"/>
</dbReference>
<proteinExistence type="predicted"/>
<name>A0ABY7TFQ3_9SPHI</name>
<dbReference type="InterPro" id="IPR018874">
    <property type="entry name" value="Phage_Mx8_p63_C"/>
</dbReference>
<dbReference type="EMBL" id="CP117167">
    <property type="protein sequence ID" value="WCT14558.1"/>
    <property type="molecule type" value="Genomic_DNA"/>
</dbReference>
<feature type="domain" description="Bacteriophage Mx8 p63 C-terminal" evidence="1">
    <location>
        <begin position="240"/>
        <end position="333"/>
    </location>
</feature>
<dbReference type="InterPro" id="IPR010982">
    <property type="entry name" value="Lambda_DNA-bd_dom_sf"/>
</dbReference>
<dbReference type="InterPro" id="IPR059216">
    <property type="entry name" value="LeuA_carph_isopro_dom"/>
</dbReference>
<dbReference type="RefSeq" id="WP_273633055.1">
    <property type="nucleotide sequence ID" value="NZ_CP117167.1"/>
</dbReference>
<dbReference type="NCBIfam" id="NF046037">
    <property type="entry name" value="carphisopro"/>
    <property type="match status" value="1"/>
</dbReference>
<evidence type="ECO:0000259" key="1">
    <source>
        <dbReference type="Pfam" id="PF10546"/>
    </source>
</evidence>
<keyword evidence="3" id="KW-1185">Reference proteome</keyword>
<organism evidence="2 3">
    <name type="scientific">Mucilaginibacter jinjuensis</name>
    <dbReference type="NCBI Taxonomy" id="1176721"/>
    <lineage>
        <taxon>Bacteria</taxon>
        <taxon>Pseudomonadati</taxon>
        <taxon>Bacteroidota</taxon>
        <taxon>Sphingobacteriia</taxon>
        <taxon>Sphingobacteriales</taxon>
        <taxon>Sphingobacteriaceae</taxon>
        <taxon>Mucilaginibacter</taxon>
    </lineage>
</organism>
<evidence type="ECO:0000313" key="2">
    <source>
        <dbReference type="EMBL" id="WCT14558.1"/>
    </source>
</evidence>